<keyword evidence="3" id="KW-1185">Reference proteome</keyword>
<evidence type="ECO:0000256" key="1">
    <source>
        <dbReference type="SAM" id="MobiDB-lite"/>
    </source>
</evidence>
<feature type="region of interest" description="Disordered" evidence="1">
    <location>
        <begin position="56"/>
        <end position="79"/>
    </location>
</feature>
<evidence type="ECO:0000313" key="2">
    <source>
        <dbReference type="EMBL" id="ASB41053.1"/>
    </source>
</evidence>
<dbReference type="Proteomes" id="UP000196710">
    <property type="component" value="Chromosome"/>
</dbReference>
<sequence length="104" mass="10916">MNSGISGGDKLQNLVKILSSAVTVVIGAAKIPRFMGLLCPVLSPRIRKKNAPVISQKIGSNRPGIATDSREGPSSRSQPRAVCKTAKQAEVCCGVAGEQLWIVC</sequence>
<dbReference type="EMBL" id="CP021422">
    <property type="protein sequence ID" value="ASB41053.1"/>
    <property type="molecule type" value="Genomic_DNA"/>
</dbReference>
<evidence type="ECO:0000313" key="3">
    <source>
        <dbReference type="Proteomes" id="UP000196710"/>
    </source>
</evidence>
<gene>
    <name evidence="2" type="ORF">ADH66_10560</name>
</gene>
<protein>
    <submittedName>
        <fullName evidence="2">Uncharacterized protein</fullName>
    </submittedName>
</protein>
<reference evidence="3" key="1">
    <citation type="submission" date="2017-05" db="EMBL/GenBank/DDBJ databases">
        <title>Improved OligoMM genomes.</title>
        <authorList>
            <person name="Garzetti D."/>
        </authorList>
    </citation>
    <scope>NUCLEOTIDE SEQUENCE [LARGE SCALE GENOMIC DNA]</scope>
    <source>
        <strain evidence="3">KB18</strain>
    </source>
</reference>
<proteinExistence type="predicted"/>
<accession>A0ABM6L6U0</accession>
<name>A0ABM6L6U0_9FIRM</name>
<organism evidence="2 3">
    <name type="scientific">Acutalibacter muris</name>
    <dbReference type="NCBI Taxonomy" id="1796620"/>
    <lineage>
        <taxon>Bacteria</taxon>
        <taxon>Bacillati</taxon>
        <taxon>Bacillota</taxon>
        <taxon>Clostridia</taxon>
        <taxon>Eubacteriales</taxon>
        <taxon>Acutalibacteraceae</taxon>
        <taxon>Acutalibacter</taxon>
    </lineage>
</organism>